<dbReference type="Pfam" id="PF11691">
    <property type="entry name" value="DUF3288"/>
    <property type="match status" value="1"/>
</dbReference>
<proteinExistence type="predicted"/>
<evidence type="ECO:0000313" key="1">
    <source>
        <dbReference type="EMBL" id="PZD74904.1"/>
    </source>
</evidence>
<dbReference type="RefSeq" id="WP_110984872.1">
    <property type="nucleotide sequence ID" value="NZ_CAWNWM010000002.1"/>
</dbReference>
<dbReference type="EMBL" id="PQWO01000002">
    <property type="protein sequence ID" value="PZD74904.1"/>
    <property type="molecule type" value="Genomic_DNA"/>
</dbReference>
<dbReference type="AlphaFoldDB" id="A0A2W1JZW9"/>
<dbReference type="InterPro" id="IPR021705">
    <property type="entry name" value="DUF3288"/>
</dbReference>
<gene>
    <name evidence="1" type="ORF">C1752_00908</name>
</gene>
<evidence type="ECO:0008006" key="3">
    <source>
        <dbReference type="Google" id="ProtNLM"/>
    </source>
</evidence>
<reference evidence="1 2" key="1">
    <citation type="journal article" date="2018" name="Sci. Rep.">
        <title>A novel species of the marine cyanobacterium Acaryochloris with a unique pigment content and lifestyle.</title>
        <authorList>
            <person name="Partensky F."/>
            <person name="Six C."/>
            <person name="Ratin M."/>
            <person name="Garczarek L."/>
            <person name="Vaulot D."/>
            <person name="Probert I."/>
            <person name="Calteau A."/>
            <person name="Gourvil P."/>
            <person name="Marie D."/>
            <person name="Grebert T."/>
            <person name="Bouchier C."/>
            <person name="Le Panse S."/>
            <person name="Gachenot M."/>
            <person name="Rodriguez F."/>
            <person name="Garrido J.L."/>
        </authorList>
    </citation>
    <scope>NUCLEOTIDE SEQUENCE [LARGE SCALE GENOMIC DNA]</scope>
    <source>
        <strain evidence="1 2">RCC1774</strain>
    </source>
</reference>
<evidence type="ECO:0000313" key="2">
    <source>
        <dbReference type="Proteomes" id="UP000248857"/>
    </source>
</evidence>
<name>A0A2W1JZW9_9CYAN</name>
<dbReference type="OrthoDB" id="514226at2"/>
<protein>
    <recommendedName>
        <fullName evidence="3">DUF3288 family protein</fullName>
    </recommendedName>
</protein>
<sequence>MAQPPKAKLGQPDQQHPQWYRDRQVADRLMREEPTNLNLAELARLRIRYTGFPGGWDIQTDLDTVLKKWELTEESLFEKTRLIHETEQLYSIKTSKKEDWT</sequence>
<comment type="caution">
    <text evidence="1">The sequence shown here is derived from an EMBL/GenBank/DDBJ whole genome shotgun (WGS) entry which is preliminary data.</text>
</comment>
<dbReference type="Proteomes" id="UP000248857">
    <property type="component" value="Unassembled WGS sequence"/>
</dbReference>
<keyword evidence="2" id="KW-1185">Reference proteome</keyword>
<accession>A0A2W1JZW9</accession>
<organism evidence="1 2">
    <name type="scientific">Acaryochloris thomasi RCC1774</name>
    <dbReference type="NCBI Taxonomy" id="1764569"/>
    <lineage>
        <taxon>Bacteria</taxon>
        <taxon>Bacillati</taxon>
        <taxon>Cyanobacteriota</taxon>
        <taxon>Cyanophyceae</taxon>
        <taxon>Acaryochloridales</taxon>
        <taxon>Acaryochloridaceae</taxon>
        <taxon>Acaryochloris</taxon>
        <taxon>Acaryochloris thomasi</taxon>
    </lineage>
</organism>